<dbReference type="CDD" id="cd06261">
    <property type="entry name" value="TM_PBP2"/>
    <property type="match status" value="1"/>
</dbReference>
<dbReference type="PANTHER" id="PTHR30614:SF0">
    <property type="entry name" value="L-CYSTINE TRANSPORT SYSTEM PERMEASE PROTEIN TCYL"/>
    <property type="match status" value="1"/>
</dbReference>
<evidence type="ECO:0000256" key="7">
    <source>
        <dbReference type="ARBA" id="ARBA00022989"/>
    </source>
</evidence>
<dbReference type="Gene3D" id="1.10.3720.10">
    <property type="entry name" value="MetI-like"/>
    <property type="match status" value="1"/>
</dbReference>
<evidence type="ECO:0000256" key="6">
    <source>
        <dbReference type="ARBA" id="ARBA00022970"/>
    </source>
</evidence>
<evidence type="ECO:0000313" key="11">
    <source>
        <dbReference type="EMBL" id="MCP8940995.1"/>
    </source>
</evidence>
<evidence type="ECO:0000256" key="1">
    <source>
        <dbReference type="ARBA" id="ARBA00004429"/>
    </source>
</evidence>
<evidence type="ECO:0000256" key="9">
    <source>
        <dbReference type="RuleBase" id="RU363032"/>
    </source>
</evidence>
<evidence type="ECO:0000256" key="8">
    <source>
        <dbReference type="ARBA" id="ARBA00023136"/>
    </source>
</evidence>
<dbReference type="Proteomes" id="UP001205890">
    <property type="component" value="Unassembled WGS sequence"/>
</dbReference>
<keyword evidence="6" id="KW-0029">Amino-acid transport</keyword>
<evidence type="ECO:0000256" key="3">
    <source>
        <dbReference type="ARBA" id="ARBA00022448"/>
    </source>
</evidence>
<dbReference type="NCBIfam" id="TIGR03004">
    <property type="entry name" value="ectoine_ehuC"/>
    <property type="match status" value="1"/>
</dbReference>
<feature type="transmembrane region" description="Helical" evidence="9">
    <location>
        <begin position="77"/>
        <end position="96"/>
    </location>
</feature>
<sequence length="241" mass="26346">MAGESTFVYLPYLMGGVVTTLQITALAMLLALPVSFLLALGRMSSFAPARWGAGFVIELFRGTSAVVQLFWAFYVLPFFGVELSPLAAGVLVLGLNEGSYFSEVVRASLKSIVAGQREAAVALHLPRFYTFRRIVLPQALPIMVPPFGNAAVLMLKFTALTSLVTIQELSFRAGLLRSNLGVSSDIYGVVLAIYFALAVGMASLVWLAERAVNRWAGREVIPWRELTSRRASPAPKWAFRR</sequence>
<gene>
    <name evidence="11" type="primary">ehuC</name>
    <name evidence="11" type="ORF">NK718_20925</name>
</gene>
<dbReference type="InterPro" id="IPR035906">
    <property type="entry name" value="MetI-like_sf"/>
</dbReference>
<dbReference type="SUPFAM" id="SSF161098">
    <property type="entry name" value="MetI-like"/>
    <property type="match status" value="1"/>
</dbReference>
<keyword evidence="4" id="KW-1003">Cell membrane</keyword>
<evidence type="ECO:0000256" key="2">
    <source>
        <dbReference type="ARBA" id="ARBA00010072"/>
    </source>
</evidence>
<protein>
    <submittedName>
        <fullName evidence="11">Ectoine/hydroxyectoine ABC transporter permease subunit EhuC</fullName>
    </submittedName>
</protein>
<dbReference type="NCBIfam" id="TIGR01726">
    <property type="entry name" value="HEQRo_perm_3TM"/>
    <property type="match status" value="1"/>
</dbReference>
<comment type="subcellular location">
    <subcellularLocation>
        <location evidence="1">Cell inner membrane</location>
        <topology evidence="1">Multi-pass membrane protein</topology>
    </subcellularLocation>
    <subcellularLocation>
        <location evidence="9">Cell membrane</location>
        <topology evidence="9">Multi-pass membrane protein</topology>
    </subcellularLocation>
</comment>
<feature type="domain" description="ABC transmembrane type-1" evidence="10">
    <location>
        <begin position="17"/>
        <end position="208"/>
    </location>
</feature>
<dbReference type="InterPro" id="IPR014342">
    <property type="entry name" value="Ectoine_EhuC"/>
</dbReference>
<dbReference type="InterPro" id="IPR000515">
    <property type="entry name" value="MetI-like"/>
</dbReference>
<keyword evidence="5 9" id="KW-0812">Transmembrane</keyword>
<name>A0ABT1LHL4_9HYPH</name>
<dbReference type="EMBL" id="JANCLU010000032">
    <property type="protein sequence ID" value="MCP8940995.1"/>
    <property type="molecule type" value="Genomic_DNA"/>
</dbReference>
<evidence type="ECO:0000313" key="12">
    <source>
        <dbReference type="Proteomes" id="UP001205890"/>
    </source>
</evidence>
<dbReference type="InterPro" id="IPR010065">
    <property type="entry name" value="AA_ABC_transptr_permease_3TM"/>
</dbReference>
<reference evidence="11 12" key="1">
    <citation type="submission" date="2022-07" db="EMBL/GenBank/DDBJ databases">
        <authorList>
            <person name="Li W.-J."/>
            <person name="Deng Q.-Q."/>
        </authorList>
    </citation>
    <scope>NUCLEOTIDE SEQUENCE [LARGE SCALE GENOMIC DNA]</scope>
    <source>
        <strain evidence="11 12">SYSU M60028</strain>
    </source>
</reference>
<keyword evidence="8 9" id="KW-0472">Membrane</keyword>
<comment type="similarity">
    <text evidence="2">Belongs to the binding-protein-dependent transport system permease family. HisMQ subfamily.</text>
</comment>
<keyword evidence="12" id="KW-1185">Reference proteome</keyword>
<evidence type="ECO:0000256" key="5">
    <source>
        <dbReference type="ARBA" id="ARBA00022692"/>
    </source>
</evidence>
<dbReference type="RefSeq" id="WP_254746365.1">
    <property type="nucleotide sequence ID" value="NZ_JANCLU010000032.1"/>
</dbReference>
<evidence type="ECO:0000256" key="4">
    <source>
        <dbReference type="ARBA" id="ARBA00022475"/>
    </source>
</evidence>
<proteinExistence type="inferred from homology"/>
<accession>A0ABT1LHL4</accession>
<keyword evidence="3 9" id="KW-0813">Transport</keyword>
<feature type="transmembrane region" description="Helical" evidence="9">
    <location>
        <begin position="186"/>
        <end position="208"/>
    </location>
</feature>
<feature type="transmembrane region" description="Helical" evidence="9">
    <location>
        <begin position="12"/>
        <end position="39"/>
    </location>
</feature>
<organism evidence="11 12">
    <name type="scientific">Alsobacter ponti</name>
    <dbReference type="NCBI Taxonomy" id="2962936"/>
    <lineage>
        <taxon>Bacteria</taxon>
        <taxon>Pseudomonadati</taxon>
        <taxon>Pseudomonadota</taxon>
        <taxon>Alphaproteobacteria</taxon>
        <taxon>Hyphomicrobiales</taxon>
        <taxon>Alsobacteraceae</taxon>
        <taxon>Alsobacter</taxon>
    </lineage>
</organism>
<evidence type="ECO:0000259" key="10">
    <source>
        <dbReference type="PROSITE" id="PS50928"/>
    </source>
</evidence>
<keyword evidence="7 9" id="KW-1133">Transmembrane helix</keyword>
<dbReference type="InterPro" id="IPR043429">
    <property type="entry name" value="ArtM/GltK/GlnP/TcyL/YhdX-like"/>
</dbReference>
<dbReference type="Pfam" id="PF00528">
    <property type="entry name" value="BPD_transp_1"/>
    <property type="match status" value="1"/>
</dbReference>
<dbReference type="PANTHER" id="PTHR30614">
    <property type="entry name" value="MEMBRANE COMPONENT OF AMINO ACID ABC TRANSPORTER"/>
    <property type="match status" value="1"/>
</dbReference>
<comment type="caution">
    <text evidence="11">The sequence shown here is derived from an EMBL/GenBank/DDBJ whole genome shotgun (WGS) entry which is preliminary data.</text>
</comment>
<dbReference type="PROSITE" id="PS50928">
    <property type="entry name" value="ABC_TM1"/>
    <property type="match status" value="1"/>
</dbReference>